<name>A0A1Z4JIQ1_LEPBY</name>
<protein>
    <submittedName>
        <fullName evidence="1">Uncharacterized protein</fullName>
    </submittedName>
</protein>
<organism evidence="1 2">
    <name type="scientific">Leptolyngbya boryana NIES-2135</name>
    <dbReference type="NCBI Taxonomy" id="1973484"/>
    <lineage>
        <taxon>Bacteria</taxon>
        <taxon>Bacillati</taxon>
        <taxon>Cyanobacteriota</taxon>
        <taxon>Cyanophyceae</taxon>
        <taxon>Leptolyngbyales</taxon>
        <taxon>Leptolyngbyaceae</taxon>
        <taxon>Leptolyngbya group</taxon>
        <taxon>Leptolyngbya</taxon>
    </lineage>
</organism>
<dbReference type="Proteomes" id="UP000217895">
    <property type="component" value="Chromosome"/>
</dbReference>
<evidence type="ECO:0000313" key="1">
    <source>
        <dbReference type="EMBL" id="BAY56586.1"/>
    </source>
</evidence>
<gene>
    <name evidence="1" type="ORF">NIES2135_34200</name>
</gene>
<proteinExistence type="predicted"/>
<accession>A0A1Z4JIQ1</accession>
<dbReference type="EMBL" id="AP018203">
    <property type="protein sequence ID" value="BAY56586.1"/>
    <property type="molecule type" value="Genomic_DNA"/>
</dbReference>
<evidence type="ECO:0000313" key="2">
    <source>
        <dbReference type="Proteomes" id="UP000217895"/>
    </source>
</evidence>
<keyword evidence="2" id="KW-1185">Reference proteome</keyword>
<reference evidence="1 2" key="1">
    <citation type="submission" date="2017-06" db="EMBL/GenBank/DDBJ databases">
        <title>Genome sequencing of cyanobaciteial culture collection at National Institute for Environmental Studies (NIES).</title>
        <authorList>
            <person name="Hirose Y."/>
            <person name="Shimura Y."/>
            <person name="Fujisawa T."/>
            <person name="Nakamura Y."/>
            <person name="Kawachi M."/>
        </authorList>
    </citation>
    <scope>NUCLEOTIDE SEQUENCE [LARGE SCALE GENOMIC DNA]</scope>
    <source>
        <strain evidence="1 2">NIES-2135</strain>
    </source>
</reference>
<sequence length="36" mass="4161">MTGNSELNTEKTSELAEKSLTNFVNYKANRSYDTRF</sequence>
<dbReference type="AlphaFoldDB" id="A0A1Z4JIQ1"/>